<dbReference type="InterPro" id="IPR011126">
    <property type="entry name" value="Hpr_kin/Pase_Hpr_N"/>
</dbReference>
<feature type="active site" evidence="10">
    <location>
        <position position="163"/>
    </location>
</feature>
<dbReference type="InterPro" id="IPR028979">
    <property type="entry name" value="Ser_kin/Pase_Hpr-like_N_sf"/>
</dbReference>
<dbReference type="PANTHER" id="PTHR30305:SF1">
    <property type="entry name" value="HPR KINASE_PHOSPHORYLASE"/>
    <property type="match status" value="1"/>
</dbReference>
<dbReference type="Proteomes" id="UP001299235">
    <property type="component" value="Unassembled WGS sequence"/>
</dbReference>
<organism evidence="13 14">
    <name type="scientific">Hominisplanchenecus faecis</name>
    <dbReference type="NCBI Taxonomy" id="2885351"/>
    <lineage>
        <taxon>Bacteria</taxon>
        <taxon>Bacillati</taxon>
        <taxon>Bacillota</taxon>
        <taxon>Clostridia</taxon>
        <taxon>Lachnospirales</taxon>
        <taxon>Lachnospiraceae</taxon>
        <taxon>Hominisplanchenecus</taxon>
    </lineage>
</organism>
<feature type="active site" evidence="10">
    <location>
        <position position="247"/>
    </location>
</feature>
<dbReference type="CDD" id="cd01918">
    <property type="entry name" value="HprK_C"/>
    <property type="match status" value="1"/>
</dbReference>
<evidence type="ECO:0000256" key="5">
    <source>
        <dbReference type="ARBA" id="ARBA00022741"/>
    </source>
</evidence>
<evidence type="ECO:0000256" key="4">
    <source>
        <dbReference type="ARBA" id="ARBA00022679"/>
    </source>
</evidence>
<feature type="region of interest" description="Important for the catalytic mechanism of dephosphorylation" evidence="10">
    <location>
        <begin position="268"/>
        <end position="273"/>
    </location>
</feature>
<comment type="caution">
    <text evidence="13">The sequence shown here is derived from an EMBL/GenBank/DDBJ whole genome shotgun (WGS) entry which is preliminary data.</text>
</comment>
<comment type="catalytic activity">
    <reaction evidence="1 10">
        <text>[HPr protein]-L-serine + ATP = [HPr protein]-O-phospho-L-serine + ADP + H(+)</text>
        <dbReference type="Rhea" id="RHEA:46600"/>
        <dbReference type="Rhea" id="RHEA-COMP:11602"/>
        <dbReference type="Rhea" id="RHEA-COMP:11603"/>
        <dbReference type="ChEBI" id="CHEBI:15378"/>
        <dbReference type="ChEBI" id="CHEBI:29999"/>
        <dbReference type="ChEBI" id="CHEBI:30616"/>
        <dbReference type="ChEBI" id="CHEBI:83421"/>
        <dbReference type="ChEBI" id="CHEBI:456216"/>
    </reaction>
</comment>
<keyword evidence="5 10" id="KW-0547">Nucleotide-binding</keyword>
<dbReference type="EC" id="2.7.11.-" evidence="10"/>
<accession>A0ABS8EUB7</accession>
<dbReference type="Pfam" id="PF02603">
    <property type="entry name" value="Hpr_kinase_N"/>
    <property type="match status" value="1"/>
</dbReference>
<feature type="domain" description="HPr(Ser) kinase/phosphorylase N-terminal" evidence="11">
    <location>
        <begin position="7"/>
        <end position="131"/>
    </location>
</feature>
<comment type="similarity">
    <text evidence="2 10">Belongs to the HPrK/P family.</text>
</comment>
<dbReference type="SUPFAM" id="SSF53795">
    <property type="entry name" value="PEP carboxykinase-like"/>
    <property type="match status" value="1"/>
</dbReference>
<feature type="binding site" evidence="10">
    <location>
        <position position="206"/>
    </location>
    <ligand>
        <name>Mg(2+)</name>
        <dbReference type="ChEBI" id="CHEBI:18420"/>
    </ligand>
</feature>
<proteinExistence type="inferred from homology"/>
<comment type="subunit">
    <text evidence="10">Homohexamer.</text>
</comment>
<evidence type="ECO:0000256" key="7">
    <source>
        <dbReference type="ARBA" id="ARBA00022840"/>
    </source>
</evidence>
<keyword evidence="10" id="KW-0460">Magnesium</keyword>
<comment type="catalytic activity">
    <reaction evidence="9 10">
        <text>[HPr protein]-O-phospho-L-serine + phosphate + H(+) = [HPr protein]-L-serine + diphosphate</text>
        <dbReference type="Rhea" id="RHEA:46604"/>
        <dbReference type="Rhea" id="RHEA-COMP:11602"/>
        <dbReference type="Rhea" id="RHEA-COMP:11603"/>
        <dbReference type="ChEBI" id="CHEBI:15378"/>
        <dbReference type="ChEBI" id="CHEBI:29999"/>
        <dbReference type="ChEBI" id="CHEBI:33019"/>
        <dbReference type="ChEBI" id="CHEBI:43474"/>
        <dbReference type="ChEBI" id="CHEBI:83421"/>
    </reaction>
</comment>
<feature type="binding site" evidence="10">
    <location>
        <begin position="157"/>
        <end position="164"/>
    </location>
    <ligand>
        <name>ATP</name>
        <dbReference type="ChEBI" id="CHEBI:30616"/>
    </ligand>
</feature>
<keyword evidence="3 10" id="KW-0723">Serine/threonine-protein kinase</keyword>
<evidence type="ECO:0000256" key="2">
    <source>
        <dbReference type="ARBA" id="ARBA00006883"/>
    </source>
</evidence>
<evidence type="ECO:0000313" key="13">
    <source>
        <dbReference type="EMBL" id="MCC2148796.1"/>
    </source>
</evidence>
<dbReference type="EC" id="2.7.4.-" evidence="10"/>
<dbReference type="RefSeq" id="WP_248835109.1">
    <property type="nucleotide sequence ID" value="NZ_JAJEQE010000014.1"/>
</dbReference>
<dbReference type="NCBIfam" id="TIGR00679">
    <property type="entry name" value="hpr-ser"/>
    <property type="match status" value="1"/>
</dbReference>
<dbReference type="Gene3D" id="3.40.50.300">
    <property type="entry name" value="P-loop containing nucleotide triphosphate hydrolases"/>
    <property type="match status" value="1"/>
</dbReference>
<keyword evidence="6 10" id="KW-0418">Kinase</keyword>
<feature type="active site" evidence="10">
    <location>
        <position position="142"/>
    </location>
</feature>
<reference evidence="13 14" key="1">
    <citation type="submission" date="2021-10" db="EMBL/GenBank/DDBJ databases">
        <title>Anaerobic single-cell dispensing facilitates the cultivation of human gut bacteria.</title>
        <authorList>
            <person name="Afrizal A."/>
        </authorList>
    </citation>
    <scope>NUCLEOTIDE SEQUENCE [LARGE SCALE GENOMIC DNA]</scope>
    <source>
        <strain evidence="13 14">CLA-AA-H246</strain>
    </source>
</reference>
<gene>
    <name evidence="10 13" type="primary">hprK</name>
    <name evidence="13" type="ORF">LKD42_05960</name>
</gene>
<comment type="function">
    <text evidence="10">Catalyzes the ATP- as well as the pyrophosphate-dependent phosphorylation of a specific serine residue in HPr, a phosphocarrier protein of the phosphoenolpyruvate-dependent sugar phosphotransferase system (PTS). HprK/P also catalyzes the pyrophosphate-producing, inorganic phosphate-dependent dephosphorylation (phosphorolysis) of seryl-phosphorylated HPr (P-Ser-HPr). The two antagonistic activities of HprK/P are regulated by several intracellular metabolites, which change their concentration in response to the absence or presence of rapidly metabolisable carbon sources (glucose, fructose, etc.) in the growth medium. Therefore, by controlling the phosphorylation state of HPr, HPrK/P is a sensor enzyme that plays a major role in the regulation of carbon metabolism and sugar transport: it mediates carbon catabolite repression (CCR), and regulates PTS-catalyzed carbohydrate uptake and inducer exclusion.</text>
</comment>
<dbReference type="SUPFAM" id="SSF75138">
    <property type="entry name" value="HprK N-terminal domain-like"/>
    <property type="match status" value="1"/>
</dbReference>
<comment type="domain">
    <text evidence="10">The Walker A ATP-binding motif also binds Pi and PPi.</text>
</comment>
<evidence type="ECO:0000256" key="9">
    <source>
        <dbReference type="ARBA" id="ARBA00047657"/>
    </source>
</evidence>
<keyword evidence="10" id="KW-0119">Carbohydrate metabolism</keyword>
<dbReference type="Gene3D" id="3.40.1390.20">
    <property type="entry name" value="HprK N-terminal domain-like"/>
    <property type="match status" value="1"/>
</dbReference>
<keyword evidence="7 10" id="KW-0067">ATP-binding</keyword>
<feature type="binding site" evidence="10">
    <location>
        <position position="164"/>
    </location>
    <ligand>
        <name>Mg(2+)</name>
        <dbReference type="ChEBI" id="CHEBI:18420"/>
    </ligand>
</feature>
<evidence type="ECO:0000259" key="11">
    <source>
        <dbReference type="Pfam" id="PF02603"/>
    </source>
</evidence>
<dbReference type="InterPro" id="IPR027417">
    <property type="entry name" value="P-loop_NTPase"/>
</dbReference>
<comment type="miscellaneous">
    <text evidence="10">Both phosphorylation and phosphorolysis are carried out by the same active site and suggest a common mechanism for both reactions.</text>
</comment>
<dbReference type="InterPro" id="IPR003755">
    <property type="entry name" value="HPr(Ser)_kin/Pase"/>
</dbReference>
<keyword evidence="10" id="KW-0479">Metal-binding</keyword>
<feature type="domain" description="HPr kinase/phosphorylase C-terminal" evidence="12">
    <location>
        <begin position="134"/>
        <end position="302"/>
    </location>
</feature>
<sequence length="316" mass="35585">MNSNSSVELTKIAKSMELKNLTPDVDISSIVVTTPDINRPALQLTGYFEHFASERVQIVGYVEFTYLEHMTRNQRVHAYEQFCAHKVPCIIFTSRTDPDEDILRIATENGIPVFTTEKNTSPFMAEIIRWLNVELAPCISIHGVLVDVYGEGVLIMGESGIGKSEAALELIKRGHRLVSDDVVEIRKVSDASLVGSAPDITRHFIELRGIGIIDAKTLFGVESVKNTQTIDLVIKLEEWDKDKEYDRLGLQEEYTEFLGNRVVCHSIPIRPGRSLAVIVESAAVNHRQKKMGYNAAQELYNRVQKSLAKKKEEQKK</sequence>
<dbReference type="HAMAP" id="MF_01249">
    <property type="entry name" value="HPr_kinase"/>
    <property type="match status" value="1"/>
</dbReference>
<dbReference type="InterPro" id="IPR011104">
    <property type="entry name" value="Hpr_kin/Pase_C"/>
</dbReference>
<evidence type="ECO:0000256" key="6">
    <source>
        <dbReference type="ARBA" id="ARBA00022777"/>
    </source>
</evidence>
<comment type="cofactor">
    <cofactor evidence="10">
        <name>Mg(2+)</name>
        <dbReference type="ChEBI" id="CHEBI:18420"/>
    </cofactor>
</comment>
<evidence type="ECO:0000256" key="1">
    <source>
        <dbReference type="ARBA" id="ARBA00001120"/>
    </source>
</evidence>
<dbReference type="GO" id="GO:0016301">
    <property type="term" value="F:kinase activity"/>
    <property type="evidence" value="ECO:0007669"/>
    <property type="project" value="UniProtKB-KW"/>
</dbReference>
<dbReference type="EMBL" id="JAJEQE010000014">
    <property type="protein sequence ID" value="MCC2148796.1"/>
    <property type="molecule type" value="Genomic_DNA"/>
</dbReference>
<dbReference type="PANTHER" id="PTHR30305">
    <property type="entry name" value="PROTEIN YJDM-RELATED"/>
    <property type="match status" value="1"/>
</dbReference>
<evidence type="ECO:0000313" key="14">
    <source>
        <dbReference type="Proteomes" id="UP001299235"/>
    </source>
</evidence>
<keyword evidence="4 10" id="KW-0808">Transferase</keyword>
<protein>
    <recommendedName>
        <fullName evidence="10">HPr kinase/phosphorylase</fullName>
        <shortName evidence="10">HPrK/P</shortName>
        <ecNumber evidence="10">2.7.11.-</ecNumber>
        <ecNumber evidence="10">2.7.4.-</ecNumber>
    </recommendedName>
    <alternativeName>
        <fullName evidence="10">HPr(Ser) kinase/phosphorylase</fullName>
    </alternativeName>
</protein>
<evidence type="ECO:0000256" key="8">
    <source>
        <dbReference type="ARBA" id="ARBA00023268"/>
    </source>
</evidence>
<keyword evidence="14" id="KW-1185">Reference proteome</keyword>
<feature type="active site" description="Proton acceptor; for phosphorylation activity. Proton donor; for dephosphorylation activity" evidence="10">
    <location>
        <position position="181"/>
    </location>
</feature>
<keyword evidence="8 10" id="KW-0511">Multifunctional enzyme</keyword>
<evidence type="ECO:0000259" key="12">
    <source>
        <dbReference type="Pfam" id="PF07475"/>
    </source>
</evidence>
<evidence type="ECO:0000256" key="10">
    <source>
        <dbReference type="HAMAP-Rule" id="MF_01249"/>
    </source>
</evidence>
<evidence type="ECO:0000256" key="3">
    <source>
        <dbReference type="ARBA" id="ARBA00022527"/>
    </source>
</evidence>
<dbReference type="Pfam" id="PF07475">
    <property type="entry name" value="Hpr_kinase_C"/>
    <property type="match status" value="1"/>
</dbReference>
<feature type="region of interest" description="Important for the catalytic mechanism of both phosphorylation and dephosphorylation" evidence="10">
    <location>
        <begin position="205"/>
        <end position="214"/>
    </location>
</feature>
<name>A0ABS8EUB7_9FIRM</name>